<feature type="region of interest" description="Disordered" evidence="1">
    <location>
        <begin position="215"/>
        <end position="291"/>
    </location>
</feature>
<protein>
    <submittedName>
        <fullName evidence="2">Uncharacterized protein</fullName>
    </submittedName>
</protein>
<proteinExistence type="predicted"/>
<dbReference type="EMBL" id="JARGDH010000002">
    <property type="protein sequence ID" value="KAL0276772.1"/>
    <property type="molecule type" value="Genomic_DNA"/>
</dbReference>
<feature type="region of interest" description="Disordered" evidence="1">
    <location>
        <begin position="672"/>
        <end position="721"/>
    </location>
</feature>
<name>A0AAW2I4W9_9NEOP</name>
<reference evidence="2" key="1">
    <citation type="journal article" date="2024" name="Gigascience">
        <title>Chromosome-level genome of the poultry shaft louse Menopon gallinae provides insight into the host-switching and adaptive evolution of parasitic lice.</title>
        <authorList>
            <person name="Xu Y."/>
            <person name="Ma L."/>
            <person name="Liu S."/>
            <person name="Liang Y."/>
            <person name="Liu Q."/>
            <person name="He Z."/>
            <person name="Tian L."/>
            <person name="Duan Y."/>
            <person name="Cai W."/>
            <person name="Li H."/>
            <person name="Song F."/>
        </authorList>
    </citation>
    <scope>NUCLEOTIDE SEQUENCE</scope>
    <source>
        <strain evidence="2">Cailab_2023a</strain>
    </source>
</reference>
<feature type="compositionally biased region" description="Basic and acidic residues" evidence="1">
    <location>
        <begin position="273"/>
        <end position="290"/>
    </location>
</feature>
<feature type="region of interest" description="Disordered" evidence="1">
    <location>
        <begin position="770"/>
        <end position="794"/>
    </location>
</feature>
<feature type="region of interest" description="Disordered" evidence="1">
    <location>
        <begin position="144"/>
        <end position="163"/>
    </location>
</feature>
<feature type="compositionally biased region" description="Acidic residues" evidence="1">
    <location>
        <begin position="244"/>
        <end position="255"/>
    </location>
</feature>
<feature type="compositionally biased region" description="Basic and acidic residues" evidence="1">
    <location>
        <begin position="446"/>
        <end position="461"/>
    </location>
</feature>
<feature type="compositionally biased region" description="Basic and acidic residues" evidence="1">
    <location>
        <begin position="144"/>
        <end position="156"/>
    </location>
</feature>
<organism evidence="2">
    <name type="scientific">Menopon gallinae</name>
    <name type="common">poultry shaft louse</name>
    <dbReference type="NCBI Taxonomy" id="328185"/>
    <lineage>
        <taxon>Eukaryota</taxon>
        <taxon>Metazoa</taxon>
        <taxon>Ecdysozoa</taxon>
        <taxon>Arthropoda</taxon>
        <taxon>Hexapoda</taxon>
        <taxon>Insecta</taxon>
        <taxon>Pterygota</taxon>
        <taxon>Neoptera</taxon>
        <taxon>Paraneoptera</taxon>
        <taxon>Psocodea</taxon>
        <taxon>Troctomorpha</taxon>
        <taxon>Phthiraptera</taxon>
        <taxon>Amblycera</taxon>
        <taxon>Menoponidae</taxon>
        <taxon>Menopon</taxon>
    </lineage>
</organism>
<feature type="compositionally biased region" description="Basic residues" evidence="1">
    <location>
        <begin position="707"/>
        <end position="721"/>
    </location>
</feature>
<feature type="compositionally biased region" description="Basic and acidic residues" evidence="1">
    <location>
        <begin position="783"/>
        <end position="794"/>
    </location>
</feature>
<feature type="compositionally biased region" description="Basic and acidic residues" evidence="1">
    <location>
        <begin position="219"/>
        <end position="231"/>
    </location>
</feature>
<evidence type="ECO:0000256" key="1">
    <source>
        <dbReference type="SAM" id="MobiDB-lite"/>
    </source>
</evidence>
<dbReference type="AlphaFoldDB" id="A0AAW2I4W9"/>
<evidence type="ECO:0000313" key="2">
    <source>
        <dbReference type="EMBL" id="KAL0276772.1"/>
    </source>
</evidence>
<feature type="region of interest" description="Disordered" evidence="1">
    <location>
        <begin position="836"/>
        <end position="870"/>
    </location>
</feature>
<sequence length="913" mass="104816">MRSAQDQFRQKSRKICESQLHIKEDVSKQLNADPKDLWQIKLVCEGEKSASGNDTDVEENVRVKSSKCRERYFGEEETRKQCSHHKRLVQYSPRGYTSAEEEERCCKGEHCCGGYEVAEGRCCGKHAQAHRMCEGRSRQAEKSRRWMSREEYEPRRMSPKGKCPNRGRSGYDCGDLMHRCEEWCSRYRQEEPRGGCERSQPAPVDKLIYSKPYTHVHHKSPEPKWKKEGSCHQRPQQTAKVLDSYEELPAVDESQEPQSDVTYKPPSYTKFSKTGDSETEKEMEKRKSERSPTWLLCDRSLNTPVPYGVISSRTVKKRSRRTRMNRSRDIKWKKALIHPVVEGSKKEMVGVMVWGQSGPEYYSKITNKKGIPFRKSRSFPEDTAKSYDLPLGLDLKEVFCGSDPGRKLRTPETDTKIEESIAKLDKNLEEIVKNSQEKFMQSLAKDHFQESKKPETSKEGGEGNAEVVRLMPYELLSSRAPKSMERGVFAFNVESKMVADNLNERAKQFRMGEKDTLTDLEMKFPAKPLEKEKAEANLALWGMNMQKQQKAGGEGDGGSIVRQSAERKAAEEITDADMEKLSEEMHRERRKKYHETAVAVLEAEKALAKKKATQSSGELFDLFRNLVKDGCAITEKESENLQKILVNASRNGDEASTTEVESSCDTYREMKKWRRKSSRKGSDECVSDGVSKKHSRTRRGEEEGQRKTWKKVQGKHRDLKGKKRHANLEKMKLKMIREALPSMAAENEAAHLRQLKKYIHRFIDEVEHKISSSSEMRRRAKPKNRDSSSSESGEVKVDAKKLIDLVSNPFRRITSDMTIDMAKKLTDALVQENSYKSSKKAVSSKTRKNSDGTEDASIPCPSTSGSDRDEELEPAYLEGLKKIRNTHLSNIIVEVRRLKELLRFLDRCNRLKL</sequence>
<accession>A0AAW2I4W9</accession>
<comment type="caution">
    <text evidence="2">The sequence shown here is derived from an EMBL/GenBank/DDBJ whole genome shotgun (WGS) entry which is preliminary data.</text>
</comment>
<gene>
    <name evidence="2" type="ORF">PYX00_004271</name>
</gene>
<feature type="region of interest" description="Disordered" evidence="1">
    <location>
        <begin position="446"/>
        <end position="465"/>
    </location>
</feature>